<dbReference type="EC" id="3.4.24.75" evidence="3"/>
<dbReference type="Gene3D" id="2.70.70.10">
    <property type="entry name" value="Glucose Permease (Domain IIA)"/>
    <property type="match status" value="1"/>
</dbReference>
<dbReference type="PANTHER" id="PTHR21666:SF270">
    <property type="entry name" value="MUREIN HYDROLASE ACTIVATOR ENVC"/>
    <property type="match status" value="1"/>
</dbReference>
<dbReference type="KEGG" id="asla:NCTC11923_02433"/>
<evidence type="ECO:0000259" key="2">
    <source>
        <dbReference type="Pfam" id="PF01551"/>
    </source>
</evidence>
<dbReference type="Pfam" id="PF01551">
    <property type="entry name" value="Peptidase_M23"/>
    <property type="match status" value="1"/>
</dbReference>
<organism evidence="3 4">
    <name type="scientific">Actinomyces slackii</name>
    <dbReference type="NCBI Taxonomy" id="52774"/>
    <lineage>
        <taxon>Bacteria</taxon>
        <taxon>Bacillati</taxon>
        <taxon>Actinomycetota</taxon>
        <taxon>Actinomycetes</taxon>
        <taxon>Actinomycetales</taxon>
        <taxon>Actinomycetaceae</taxon>
        <taxon>Actinomyces</taxon>
    </lineage>
</organism>
<dbReference type="Proteomes" id="UP000276899">
    <property type="component" value="Chromosome"/>
</dbReference>
<keyword evidence="3" id="KW-0378">Hydrolase</keyword>
<evidence type="ECO:0000313" key="4">
    <source>
        <dbReference type="Proteomes" id="UP000276899"/>
    </source>
</evidence>
<protein>
    <submittedName>
        <fullName evidence="3">Glycyl-glycine endopeptidase ALE-1</fullName>
        <ecNumber evidence="3">3.4.24.75</ecNumber>
    </submittedName>
</protein>
<dbReference type="SUPFAM" id="SSF51261">
    <property type="entry name" value="Duplicated hybrid motif"/>
    <property type="match status" value="1"/>
</dbReference>
<feature type="compositionally biased region" description="Basic and acidic residues" evidence="1">
    <location>
        <begin position="172"/>
        <end position="192"/>
    </location>
</feature>
<feature type="compositionally biased region" description="Low complexity" evidence="1">
    <location>
        <begin position="217"/>
        <end position="230"/>
    </location>
</feature>
<keyword evidence="4" id="KW-1185">Reference proteome</keyword>
<dbReference type="InterPro" id="IPR016047">
    <property type="entry name" value="M23ase_b-sheet_dom"/>
</dbReference>
<dbReference type="CDD" id="cd12797">
    <property type="entry name" value="M23_peptidase"/>
    <property type="match status" value="1"/>
</dbReference>
<dbReference type="PANTHER" id="PTHR21666">
    <property type="entry name" value="PEPTIDASE-RELATED"/>
    <property type="match status" value="1"/>
</dbReference>
<dbReference type="InterPro" id="IPR050570">
    <property type="entry name" value="Cell_wall_metabolism_enzyme"/>
</dbReference>
<dbReference type="InterPro" id="IPR011055">
    <property type="entry name" value="Dup_hybrid_motif"/>
</dbReference>
<dbReference type="EMBL" id="LR134363">
    <property type="protein sequence ID" value="VEG75757.1"/>
    <property type="molecule type" value="Genomic_DNA"/>
</dbReference>
<proteinExistence type="predicted"/>
<sequence>MTRMARRRMEAAKAQQRPGQTPEGAAASQARSQTRRQASLQAPQTTQTTAPRAPQAAEPQTSQAAEPQIPQAAPQAVDDSSAALSATPAAVPAVPATPAPAGAQDPWTQVAGGWPLGAPDASPTPRPSLRASARQDAPQDDAHAEPAAVAERTEAQPTASQDEDPEYSWPEKGSEPREIRFSRELEEFRRADTVQVPELTRKRRAAREAANRRSRSASRGPSPARPSAGRRGVGVLGRTAVLTVLAVATVIAPVSGYLTNAALASQDSESQAQPRATTRSSSVAAAVLGSDADWDDEGEDALSNVPDAATRARIREAYQNAAKTCSSETGASGDTAAFASAPELFYPMLPDTYTISSEYGYRIHPTLGILKLHAGQDFSAPVGTAIYAVAGGTVTTAGMVDGTGTITIKHEIDGQTWYSSYLHMYEDGIHVKAGDTVTAGQHIAGVGNTGRSSGPHLHFEIRTADDTADESTVEPWGWLQSHKAVELTTDCS</sequence>
<dbReference type="STRING" id="1278298.GCA_000428685_02102"/>
<reference evidence="3 4" key="1">
    <citation type="submission" date="2018-12" db="EMBL/GenBank/DDBJ databases">
        <authorList>
            <consortium name="Pathogen Informatics"/>
        </authorList>
    </citation>
    <scope>NUCLEOTIDE SEQUENCE [LARGE SCALE GENOMIC DNA]</scope>
    <source>
        <strain evidence="3 4">NCTC11923</strain>
    </source>
</reference>
<dbReference type="AlphaFoldDB" id="A0A448KFL5"/>
<dbReference type="GO" id="GO:0004222">
    <property type="term" value="F:metalloendopeptidase activity"/>
    <property type="evidence" value="ECO:0007669"/>
    <property type="project" value="TreeGrafter"/>
</dbReference>
<feature type="domain" description="M23ase beta-sheet core" evidence="2">
    <location>
        <begin position="372"/>
        <end position="466"/>
    </location>
</feature>
<gene>
    <name evidence="3" type="ORF">NCTC11923_02433</name>
</gene>
<feature type="region of interest" description="Disordered" evidence="1">
    <location>
        <begin position="1"/>
        <end position="231"/>
    </location>
</feature>
<accession>A0A448KFL5</accession>
<name>A0A448KFL5_9ACTO</name>
<evidence type="ECO:0000313" key="3">
    <source>
        <dbReference type="EMBL" id="VEG75757.1"/>
    </source>
</evidence>
<evidence type="ECO:0000256" key="1">
    <source>
        <dbReference type="SAM" id="MobiDB-lite"/>
    </source>
</evidence>
<feature type="compositionally biased region" description="Low complexity" evidence="1">
    <location>
        <begin position="25"/>
        <end position="103"/>
    </location>
</feature>